<dbReference type="PANTHER" id="PTHR31570">
    <property type="entry name" value="HAUS AUGMIN-LIKE COMPLEX SUBUNIT 1"/>
    <property type="match status" value="1"/>
</dbReference>
<organism evidence="10 11">
    <name type="scientific">Erysiphe neolycopersici</name>
    <dbReference type="NCBI Taxonomy" id="212602"/>
    <lineage>
        <taxon>Eukaryota</taxon>
        <taxon>Fungi</taxon>
        <taxon>Dikarya</taxon>
        <taxon>Ascomycota</taxon>
        <taxon>Pezizomycotina</taxon>
        <taxon>Leotiomycetes</taxon>
        <taxon>Erysiphales</taxon>
        <taxon>Erysiphaceae</taxon>
        <taxon>Erysiphe</taxon>
    </lineage>
</organism>
<accession>A0A420I0I0</accession>
<comment type="similarity">
    <text evidence="2">Belongs to the HAUS1 family.</text>
</comment>
<name>A0A420I0I0_9PEZI</name>
<gene>
    <name evidence="10" type="ORF">OnM2_027008</name>
</gene>
<dbReference type="GO" id="GO:0051225">
    <property type="term" value="P:spindle assembly"/>
    <property type="evidence" value="ECO:0007669"/>
    <property type="project" value="InterPro"/>
</dbReference>
<dbReference type="Pfam" id="PF25762">
    <property type="entry name" value="HAUS1"/>
    <property type="match status" value="1"/>
</dbReference>
<evidence type="ECO:0000256" key="6">
    <source>
        <dbReference type="ARBA" id="ARBA00022776"/>
    </source>
</evidence>
<evidence type="ECO:0000256" key="8">
    <source>
        <dbReference type="ARBA" id="ARBA00023212"/>
    </source>
</evidence>
<keyword evidence="6" id="KW-0498">Mitosis</keyword>
<protein>
    <recommendedName>
        <fullName evidence="12">HAUS augmin-like complex subunit 1</fullName>
    </recommendedName>
</protein>
<keyword evidence="11" id="KW-1185">Reference proteome</keyword>
<evidence type="ECO:0000256" key="9">
    <source>
        <dbReference type="ARBA" id="ARBA00023306"/>
    </source>
</evidence>
<evidence type="ECO:0000256" key="2">
    <source>
        <dbReference type="ARBA" id="ARBA00005479"/>
    </source>
</evidence>
<evidence type="ECO:0000256" key="3">
    <source>
        <dbReference type="ARBA" id="ARBA00022490"/>
    </source>
</evidence>
<keyword evidence="7" id="KW-0175">Coiled coil</keyword>
<comment type="caution">
    <text evidence="10">The sequence shown here is derived from an EMBL/GenBank/DDBJ whole genome shotgun (WGS) entry which is preliminary data.</text>
</comment>
<dbReference type="Proteomes" id="UP000286134">
    <property type="component" value="Unassembled WGS sequence"/>
</dbReference>
<evidence type="ECO:0000313" key="10">
    <source>
        <dbReference type="EMBL" id="RKF63182.1"/>
    </source>
</evidence>
<evidence type="ECO:0000256" key="4">
    <source>
        <dbReference type="ARBA" id="ARBA00022618"/>
    </source>
</evidence>
<evidence type="ECO:0000256" key="5">
    <source>
        <dbReference type="ARBA" id="ARBA00022701"/>
    </source>
</evidence>
<dbReference type="PANTHER" id="PTHR31570:SF1">
    <property type="entry name" value="HAUS AUGMIN-LIKE COMPLEX SUBUNIT 1"/>
    <property type="match status" value="1"/>
</dbReference>
<dbReference type="InterPro" id="IPR026243">
    <property type="entry name" value="HAUS1"/>
</dbReference>
<comment type="subcellular location">
    <subcellularLocation>
        <location evidence="1">Cytoplasm</location>
        <location evidence="1">Cytoskeleton</location>
        <location evidence="1">Spindle</location>
    </subcellularLocation>
</comment>
<keyword evidence="9" id="KW-0131">Cell cycle</keyword>
<keyword evidence="5" id="KW-0493">Microtubule</keyword>
<dbReference type="AlphaFoldDB" id="A0A420I0I0"/>
<dbReference type="GO" id="GO:0005829">
    <property type="term" value="C:cytosol"/>
    <property type="evidence" value="ECO:0007669"/>
    <property type="project" value="TreeGrafter"/>
</dbReference>
<dbReference type="EMBL" id="MCFK01002752">
    <property type="protein sequence ID" value="RKF63182.1"/>
    <property type="molecule type" value="Genomic_DNA"/>
</dbReference>
<evidence type="ECO:0000313" key="11">
    <source>
        <dbReference type="Proteomes" id="UP000286134"/>
    </source>
</evidence>
<proteinExistence type="inferred from homology"/>
<keyword evidence="3" id="KW-0963">Cytoplasm</keyword>
<sequence>MAHLSPATIFSPSVAKKQIAEAKEWSIIDNWLLAKFSGKPPPNFERNSDTLKALLALATFNENADEEVCMMAKVEANALEELKASTSKDLDIDILTSLENNLTRDGKSSLKALSDLSVTLNRPLPKIEALGRHLVDLQINSDTLDQMSDRVGTLEAHLNTELENIDILIGDLQSQAYQPSTDLANQVINNQRKIKEISMKLPELRDRVASLSFPSSEQFTVTIYDVNSEEKKFNELLRNVQDLELEVKSYHGLPHDVSLARIELENVRAELFKLINMRDNMFEDLVDRTNSSGKQT</sequence>
<dbReference type="OrthoDB" id="5372507at2759"/>
<evidence type="ECO:0008006" key="12">
    <source>
        <dbReference type="Google" id="ProtNLM"/>
    </source>
</evidence>
<keyword evidence="4" id="KW-0132">Cell division</keyword>
<evidence type="ECO:0000256" key="1">
    <source>
        <dbReference type="ARBA" id="ARBA00004186"/>
    </source>
</evidence>
<dbReference type="GO" id="GO:0051301">
    <property type="term" value="P:cell division"/>
    <property type="evidence" value="ECO:0007669"/>
    <property type="project" value="UniProtKB-KW"/>
</dbReference>
<reference evidence="10 11" key="1">
    <citation type="journal article" date="2018" name="BMC Genomics">
        <title>Comparative genome analyses reveal sequence features reflecting distinct modes of host-adaptation between dicot and monocot powdery mildew.</title>
        <authorList>
            <person name="Wu Y."/>
            <person name="Ma X."/>
            <person name="Pan Z."/>
            <person name="Kale S.D."/>
            <person name="Song Y."/>
            <person name="King H."/>
            <person name="Zhang Q."/>
            <person name="Presley C."/>
            <person name="Deng X."/>
            <person name="Wei C.I."/>
            <person name="Xiao S."/>
        </authorList>
    </citation>
    <scope>NUCLEOTIDE SEQUENCE [LARGE SCALE GENOMIC DNA]</scope>
    <source>
        <strain evidence="10">UMSG2</strain>
    </source>
</reference>
<dbReference type="GO" id="GO:0005874">
    <property type="term" value="C:microtubule"/>
    <property type="evidence" value="ECO:0007669"/>
    <property type="project" value="UniProtKB-KW"/>
</dbReference>
<evidence type="ECO:0000256" key="7">
    <source>
        <dbReference type="ARBA" id="ARBA00023054"/>
    </source>
</evidence>
<keyword evidence="8" id="KW-0206">Cytoskeleton</keyword>
<dbReference type="GO" id="GO:0005819">
    <property type="term" value="C:spindle"/>
    <property type="evidence" value="ECO:0007669"/>
    <property type="project" value="UniProtKB-SubCell"/>
</dbReference>
<dbReference type="GO" id="GO:0070652">
    <property type="term" value="C:HAUS complex"/>
    <property type="evidence" value="ECO:0007669"/>
    <property type="project" value="InterPro"/>
</dbReference>